<feature type="chain" id="PRO_5014766330" evidence="1">
    <location>
        <begin position="22"/>
        <end position="80"/>
    </location>
</feature>
<evidence type="ECO:0000256" key="1">
    <source>
        <dbReference type="SAM" id="SignalP"/>
    </source>
</evidence>
<name>A0A2M3ZWH5_9DIPT</name>
<dbReference type="AlphaFoldDB" id="A0A2M3ZWH5"/>
<keyword evidence="1" id="KW-0732">Signal</keyword>
<sequence length="80" mass="9074">MLTVRHVHVKVLLGVLVDAVAQPEQHYVVLPAVLQIAQQPIRALLHGNDGREERLALGRAEYAHVPERRMVDEVRPEQIQ</sequence>
<dbReference type="EMBL" id="GGFM01012153">
    <property type="protein sequence ID" value="MBW32904.1"/>
    <property type="molecule type" value="Transcribed_RNA"/>
</dbReference>
<accession>A0A2M3ZWH5</accession>
<feature type="signal peptide" evidence="1">
    <location>
        <begin position="1"/>
        <end position="21"/>
    </location>
</feature>
<organism evidence="2">
    <name type="scientific">Anopheles braziliensis</name>
    <dbReference type="NCBI Taxonomy" id="58242"/>
    <lineage>
        <taxon>Eukaryota</taxon>
        <taxon>Metazoa</taxon>
        <taxon>Ecdysozoa</taxon>
        <taxon>Arthropoda</taxon>
        <taxon>Hexapoda</taxon>
        <taxon>Insecta</taxon>
        <taxon>Pterygota</taxon>
        <taxon>Neoptera</taxon>
        <taxon>Endopterygota</taxon>
        <taxon>Diptera</taxon>
        <taxon>Nematocera</taxon>
        <taxon>Culicoidea</taxon>
        <taxon>Culicidae</taxon>
        <taxon>Anophelinae</taxon>
        <taxon>Anopheles</taxon>
    </lineage>
</organism>
<reference evidence="2" key="1">
    <citation type="submission" date="2018-01" db="EMBL/GenBank/DDBJ databases">
        <title>An insight into the sialome of Amazonian anophelines.</title>
        <authorList>
            <person name="Ribeiro J.M."/>
            <person name="Scarpassa V."/>
            <person name="Calvo E."/>
        </authorList>
    </citation>
    <scope>NUCLEOTIDE SEQUENCE</scope>
    <source>
        <tissue evidence="2">Salivary glands</tissue>
    </source>
</reference>
<evidence type="ECO:0000313" key="2">
    <source>
        <dbReference type="EMBL" id="MBW32904.1"/>
    </source>
</evidence>
<protein>
    <submittedName>
        <fullName evidence="2">Putative secreted peptide</fullName>
    </submittedName>
</protein>
<proteinExistence type="predicted"/>